<organism evidence="5 6">
    <name type="scientific">Nonomuraea maheshkhaliensis</name>
    <dbReference type="NCBI Taxonomy" id="419590"/>
    <lineage>
        <taxon>Bacteria</taxon>
        <taxon>Bacillati</taxon>
        <taxon>Actinomycetota</taxon>
        <taxon>Actinomycetes</taxon>
        <taxon>Streptosporangiales</taxon>
        <taxon>Streptosporangiaceae</taxon>
        <taxon>Nonomuraea</taxon>
    </lineage>
</organism>
<dbReference type="EMBL" id="BAAAMU010000003">
    <property type="protein sequence ID" value="GAA1613162.1"/>
    <property type="molecule type" value="Genomic_DNA"/>
</dbReference>
<evidence type="ECO:0000256" key="1">
    <source>
        <dbReference type="ARBA" id="ARBA00022448"/>
    </source>
</evidence>
<dbReference type="InterPro" id="IPR012292">
    <property type="entry name" value="Globin/Proto"/>
</dbReference>
<dbReference type="Gene3D" id="1.10.490.10">
    <property type="entry name" value="Globins"/>
    <property type="match status" value="1"/>
</dbReference>
<keyword evidence="3" id="KW-0479">Metal-binding</keyword>
<sequence>MTSLYTHAGGEEALRRAEEIFYDKLLNDPVLKPLFPERRPSHVPNLTSFTAESFGGPDRFTCGPGFGHIVKVHRGLRITEAQRQRFVELYMQAIEEAGLPRDPDFLKAVHEHVDFGSHVAMQNSHAETDADLHPLRAVPRWTWAGDEPTDEAS</sequence>
<dbReference type="InterPro" id="IPR009050">
    <property type="entry name" value="Globin-like_sf"/>
</dbReference>
<keyword evidence="6" id="KW-1185">Reference proteome</keyword>
<evidence type="ECO:0000313" key="5">
    <source>
        <dbReference type="EMBL" id="GAA1613162.1"/>
    </source>
</evidence>
<keyword evidence="4" id="KW-0408">Iron</keyword>
<dbReference type="InterPro" id="IPR001486">
    <property type="entry name" value="Hemoglobin_trunc"/>
</dbReference>
<evidence type="ECO:0000256" key="4">
    <source>
        <dbReference type="ARBA" id="ARBA00023004"/>
    </source>
</evidence>
<evidence type="ECO:0000256" key="3">
    <source>
        <dbReference type="ARBA" id="ARBA00022723"/>
    </source>
</evidence>
<dbReference type="Pfam" id="PF01152">
    <property type="entry name" value="Bac_globin"/>
    <property type="match status" value="1"/>
</dbReference>
<evidence type="ECO:0000313" key="6">
    <source>
        <dbReference type="Proteomes" id="UP001500064"/>
    </source>
</evidence>
<proteinExistence type="predicted"/>
<keyword evidence="1" id="KW-0813">Transport</keyword>
<keyword evidence="2" id="KW-0349">Heme</keyword>
<reference evidence="6" key="1">
    <citation type="journal article" date="2019" name="Int. J. Syst. Evol. Microbiol.">
        <title>The Global Catalogue of Microorganisms (GCM) 10K type strain sequencing project: providing services to taxonomists for standard genome sequencing and annotation.</title>
        <authorList>
            <consortium name="The Broad Institute Genomics Platform"/>
            <consortium name="The Broad Institute Genome Sequencing Center for Infectious Disease"/>
            <person name="Wu L."/>
            <person name="Ma J."/>
        </authorList>
    </citation>
    <scope>NUCLEOTIDE SEQUENCE [LARGE SCALE GENOMIC DNA]</scope>
    <source>
        <strain evidence="6">JCM 13929</strain>
    </source>
</reference>
<dbReference type="Proteomes" id="UP001500064">
    <property type="component" value="Unassembled WGS sequence"/>
</dbReference>
<accession>A0ABP4QM32</accession>
<protein>
    <submittedName>
        <fullName evidence="5">Group II truncated hemoglobin</fullName>
    </submittedName>
</protein>
<evidence type="ECO:0000256" key="2">
    <source>
        <dbReference type="ARBA" id="ARBA00022617"/>
    </source>
</evidence>
<gene>
    <name evidence="5" type="ORF">GCM10009733_006540</name>
</gene>
<name>A0ABP4QM32_9ACTN</name>
<comment type="caution">
    <text evidence="5">The sequence shown here is derived from an EMBL/GenBank/DDBJ whole genome shotgun (WGS) entry which is preliminary data.</text>
</comment>
<dbReference type="SUPFAM" id="SSF46458">
    <property type="entry name" value="Globin-like"/>
    <property type="match status" value="1"/>
</dbReference>